<dbReference type="Proteomes" id="UP000461768">
    <property type="component" value="Unassembled WGS sequence"/>
</dbReference>
<evidence type="ECO:0000313" key="2">
    <source>
        <dbReference type="Proteomes" id="UP000461768"/>
    </source>
</evidence>
<reference evidence="1 2" key="2">
    <citation type="submission" date="2020-02" db="EMBL/GenBank/DDBJ databases">
        <title>Candidatus Galacturonibacter soehngenii shows hetero-acetogenic catabolism of galacturonic acid but lacks a canonical carbon monoxide dehydrogenase/acetyl-CoA synthase complex.</title>
        <authorList>
            <person name="Diender M."/>
            <person name="Stouten G.R."/>
            <person name="Petersen J.F."/>
            <person name="Nielsen P.H."/>
            <person name="Dueholm M.S."/>
            <person name="Pronk J.T."/>
            <person name="Van Loosdrecht M.C.M."/>
        </authorList>
    </citation>
    <scope>NUCLEOTIDE SEQUENCE [LARGE SCALE GENOMIC DNA]</scope>
    <source>
        <strain evidence="1">GalUA</strain>
    </source>
</reference>
<dbReference type="RefSeq" id="WP_151147296.1">
    <property type="nucleotide sequence ID" value="NZ_WAGX01000007.1"/>
</dbReference>
<protein>
    <submittedName>
        <fullName evidence="1">Uncharacterized protein</fullName>
    </submittedName>
</protein>
<evidence type="ECO:0000313" key="1">
    <source>
        <dbReference type="EMBL" id="KAB1435773.1"/>
    </source>
</evidence>
<organism evidence="1 2">
    <name type="scientific">Candidatus Galacturonatibacter soehngenii</name>
    <dbReference type="NCBI Taxonomy" id="2307010"/>
    <lineage>
        <taxon>Bacteria</taxon>
        <taxon>Bacillati</taxon>
        <taxon>Bacillota</taxon>
        <taxon>Clostridia</taxon>
        <taxon>Lachnospirales</taxon>
        <taxon>Lachnospiraceae</taxon>
        <taxon>Candidatus Galacturonatibacter</taxon>
    </lineage>
</organism>
<accession>A0A7V7UAJ6</accession>
<dbReference type="AlphaFoldDB" id="A0A7V7UAJ6"/>
<dbReference type="OrthoDB" id="1938079at2"/>
<dbReference type="EMBL" id="WAGX01000007">
    <property type="protein sequence ID" value="KAB1435773.1"/>
    <property type="molecule type" value="Genomic_DNA"/>
</dbReference>
<keyword evidence="2" id="KW-1185">Reference proteome</keyword>
<name>A0A7V7UAJ6_9FIRM</name>
<sequence length="69" mass="8088">MEVTFDSNVSQGEWHLQLTDSDRRVLYTFETDKSINEKYRLPESSDFRLEAAYEGFVGKVRIKAILKKT</sequence>
<comment type="caution">
    <text evidence="1">The sequence shown here is derived from an EMBL/GenBank/DDBJ whole genome shotgun (WGS) entry which is preliminary data.</text>
</comment>
<reference evidence="1 2" key="1">
    <citation type="submission" date="2019-09" db="EMBL/GenBank/DDBJ databases">
        <authorList>
            <person name="Valk L.C."/>
        </authorList>
    </citation>
    <scope>NUCLEOTIDE SEQUENCE [LARGE SCALE GENOMIC DNA]</scope>
    <source>
        <strain evidence="1">GalUA</strain>
    </source>
</reference>
<gene>
    <name evidence="1" type="ORF">F7O84_15450</name>
</gene>
<proteinExistence type="predicted"/>